<keyword evidence="3 5" id="KW-0949">S-adenosyl-L-methionine</keyword>
<dbReference type="eggNOG" id="COG2890">
    <property type="taxonomic scope" value="Bacteria"/>
</dbReference>
<dbReference type="GO" id="GO:0003676">
    <property type="term" value="F:nucleic acid binding"/>
    <property type="evidence" value="ECO:0007669"/>
    <property type="project" value="InterPro"/>
</dbReference>
<dbReference type="InterPro" id="IPR040758">
    <property type="entry name" value="PrmC_N"/>
</dbReference>
<dbReference type="NCBIfam" id="TIGR00536">
    <property type="entry name" value="hemK_fam"/>
    <property type="match status" value="1"/>
</dbReference>
<dbReference type="HOGENOM" id="CLU_018398_3_2_10"/>
<evidence type="ECO:0000256" key="4">
    <source>
        <dbReference type="ARBA" id="ARBA00048391"/>
    </source>
</evidence>
<keyword evidence="1 5" id="KW-0489">Methyltransferase</keyword>
<comment type="function">
    <text evidence="5">Methylates the class 1 translation termination release factors RF1/PrfA and RF2/PrfB on the glutamine residue of the universally conserved GGQ motif.</text>
</comment>
<evidence type="ECO:0000256" key="2">
    <source>
        <dbReference type="ARBA" id="ARBA00022679"/>
    </source>
</evidence>
<evidence type="ECO:0000313" key="9">
    <source>
        <dbReference type="Proteomes" id="UP000002774"/>
    </source>
</evidence>
<dbReference type="Pfam" id="PF05175">
    <property type="entry name" value="MTS"/>
    <property type="match status" value="1"/>
</dbReference>
<name>H1Y1S4_9SPHI</name>
<dbReference type="InterPro" id="IPR007848">
    <property type="entry name" value="Small_mtfrase_dom"/>
</dbReference>
<dbReference type="InterPro" id="IPR002052">
    <property type="entry name" value="DNA_methylase_N6_adenine_CS"/>
</dbReference>
<feature type="binding site" evidence="5">
    <location>
        <position position="195"/>
    </location>
    <ligand>
        <name>S-adenosyl-L-methionine</name>
        <dbReference type="ChEBI" id="CHEBI:59789"/>
    </ligand>
</feature>
<comment type="catalytic activity">
    <reaction evidence="4 5">
        <text>L-glutaminyl-[peptide chain release factor] + S-adenosyl-L-methionine = N(5)-methyl-L-glutaminyl-[peptide chain release factor] + S-adenosyl-L-homocysteine + H(+)</text>
        <dbReference type="Rhea" id="RHEA:42896"/>
        <dbReference type="Rhea" id="RHEA-COMP:10271"/>
        <dbReference type="Rhea" id="RHEA-COMP:10272"/>
        <dbReference type="ChEBI" id="CHEBI:15378"/>
        <dbReference type="ChEBI" id="CHEBI:30011"/>
        <dbReference type="ChEBI" id="CHEBI:57856"/>
        <dbReference type="ChEBI" id="CHEBI:59789"/>
        <dbReference type="ChEBI" id="CHEBI:61891"/>
        <dbReference type="EC" id="2.1.1.297"/>
    </reaction>
</comment>
<comment type="similarity">
    <text evidence="5">Belongs to the protein N5-glutamine methyltransferase family. PrmC subfamily.</text>
</comment>
<comment type="caution">
    <text evidence="5">Lacks conserved residue(s) required for the propagation of feature annotation.</text>
</comment>
<dbReference type="PROSITE" id="PS00092">
    <property type="entry name" value="N6_MTASE"/>
    <property type="match status" value="1"/>
</dbReference>
<organism evidence="8 9">
    <name type="scientific">Mucilaginibacter paludis DSM 18603</name>
    <dbReference type="NCBI Taxonomy" id="714943"/>
    <lineage>
        <taxon>Bacteria</taxon>
        <taxon>Pseudomonadati</taxon>
        <taxon>Bacteroidota</taxon>
        <taxon>Sphingobacteriia</taxon>
        <taxon>Sphingobacteriales</taxon>
        <taxon>Sphingobacteriaceae</taxon>
        <taxon>Mucilaginibacter</taxon>
    </lineage>
</organism>
<dbReference type="EMBL" id="CM001403">
    <property type="protein sequence ID" value="EHQ24733.1"/>
    <property type="molecule type" value="Genomic_DNA"/>
</dbReference>
<evidence type="ECO:0000256" key="5">
    <source>
        <dbReference type="HAMAP-Rule" id="MF_02126"/>
    </source>
</evidence>
<reference evidence="8" key="1">
    <citation type="submission" date="2011-09" db="EMBL/GenBank/DDBJ databases">
        <title>The permanent draft genome of Mucilaginibacter paludis DSM 18603.</title>
        <authorList>
            <consortium name="US DOE Joint Genome Institute (JGI-PGF)"/>
            <person name="Lucas S."/>
            <person name="Han J."/>
            <person name="Lapidus A."/>
            <person name="Bruce D."/>
            <person name="Goodwin L."/>
            <person name="Pitluck S."/>
            <person name="Peters L."/>
            <person name="Kyrpides N."/>
            <person name="Mavromatis K."/>
            <person name="Ivanova N."/>
            <person name="Mikhailova N."/>
            <person name="Held B."/>
            <person name="Detter J.C."/>
            <person name="Tapia R."/>
            <person name="Han C."/>
            <person name="Land M."/>
            <person name="Hauser L."/>
            <person name="Markowitz V."/>
            <person name="Cheng J.-F."/>
            <person name="Hugenholtz P."/>
            <person name="Woyke T."/>
            <person name="Wu D."/>
            <person name="Tindall B."/>
            <person name="Brambilla E."/>
            <person name="Klenk H.-P."/>
            <person name="Eisen J.A."/>
        </authorList>
    </citation>
    <scope>NUCLEOTIDE SEQUENCE [LARGE SCALE GENOMIC DNA]</scope>
    <source>
        <strain evidence="8">DSM 18603</strain>
    </source>
</reference>
<keyword evidence="2 5" id="KW-0808">Transferase</keyword>
<dbReference type="CDD" id="cd02440">
    <property type="entry name" value="AdoMet_MTases"/>
    <property type="match status" value="1"/>
</dbReference>
<evidence type="ECO:0000313" key="8">
    <source>
        <dbReference type="EMBL" id="EHQ24733.1"/>
    </source>
</evidence>
<dbReference type="PANTHER" id="PTHR18895:SF74">
    <property type="entry name" value="MTRF1L RELEASE FACTOR GLUTAMINE METHYLTRANSFERASE"/>
    <property type="match status" value="1"/>
</dbReference>
<dbReference type="InterPro" id="IPR050320">
    <property type="entry name" value="N5-glutamine_MTase"/>
</dbReference>
<dbReference type="SUPFAM" id="SSF53335">
    <property type="entry name" value="S-adenosyl-L-methionine-dependent methyltransferases"/>
    <property type="match status" value="1"/>
</dbReference>
<feature type="binding site" evidence="5">
    <location>
        <position position="151"/>
    </location>
    <ligand>
        <name>S-adenosyl-L-methionine</name>
        <dbReference type="ChEBI" id="CHEBI:59789"/>
    </ligand>
</feature>
<dbReference type="GO" id="GO:0102559">
    <property type="term" value="F:peptide chain release factor N(5)-glutamine methyltransferase activity"/>
    <property type="evidence" value="ECO:0007669"/>
    <property type="project" value="UniProtKB-EC"/>
</dbReference>
<evidence type="ECO:0000259" key="7">
    <source>
        <dbReference type="Pfam" id="PF17827"/>
    </source>
</evidence>
<keyword evidence="9" id="KW-1185">Reference proteome</keyword>
<dbReference type="Gene3D" id="1.10.8.10">
    <property type="entry name" value="DNA helicase RuvA subunit, C-terminal domain"/>
    <property type="match status" value="1"/>
</dbReference>
<dbReference type="InterPro" id="IPR029063">
    <property type="entry name" value="SAM-dependent_MTases_sf"/>
</dbReference>
<dbReference type="InterPro" id="IPR004556">
    <property type="entry name" value="HemK-like"/>
</dbReference>
<protein>
    <recommendedName>
        <fullName evidence="5">Release factor glutamine methyltransferase</fullName>
        <shortName evidence="5">RF MTase</shortName>
        <ecNumber evidence="5">2.1.1.297</ecNumber>
    </recommendedName>
    <alternativeName>
        <fullName evidence="5">N5-glutamine methyltransferase PrmC</fullName>
    </alternativeName>
    <alternativeName>
        <fullName evidence="5">Protein-(glutamine-N5) MTase PrmC</fullName>
    </alternativeName>
    <alternativeName>
        <fullName evidence="5">Protein-glutamine N-methyltransferase PrmC</fullName>
    </alternativeName>
</protein>
<dbReference type="EC" id="2.1.1.297" evidence="5"/>
<proteinExistence type="inferred from homology"/>
<dbReference type="PANTHER" id="PTHR18895">
    <property type="entry name" value="HEMK METHYLTRANSFERASE"/>
    <property type="match status" value="1"/>
</dbReference>
<sequence length="290" mass="32640">MFLCRMKTILDVLMSFDEKLHLLYDKPEIDSIKYLAVSDVTGLSKAQLRAFTGNEITTPQAEKLTDIANQLQTGIPLQYILGHTEFYGLNFQVNPSVLIPRPETEELVEWIIQAAQERHQQEAILDIGTGSGCIPVKLKKHLPDAEVSAIDISPAALQTAKQNATLNGVDVAFIEADILNPVEISFPQYSILVSNPPYVTEREKAHMHVNVLNNEPHLALFVSDHDPLVFYRAIADFALQHLTSNGLLFFEINENLGQQMIDLLQDKNLKNIELRQDMRGKDRMIKAQKA</sequence>
<dbReference type="Proteomes" id="UP000002774">
    <property type="component" value="Chromosome"/>
</dbReference>
<dbReference type="NCBIfam" id="TIGR03534">
    <property type="entry name" value="RF_mod_PrmC"/>
    <property type="match status" value="1"/>
</dbReference>
<dbReference type="InterPro" id="IPR019874">
    <property type="entry name" value="RF_methyltr_PrmC"/>
</dbReference>
<accession>H1Y1S4</accession>
<dbReference type="STRING" id="714943.Mucpa_0541"/>
<feature type="domain" description="Methyltransferase small" evidence="6">
    <location>
        <begin position="116"/>
        <end position="206"/>
    </location>
</feature>
<dbReference type="HAMAP" id="MF_02126">
    <property type="entry name" value="RF_methyltr_PrmC"/>
    <property type="match status" value="1"/>
</dbReference>
<feature type="binding site" evidence="5">
    <location>
        <begin position="128"/>
        <end position="132"/>
    </location>
    <ligand>
        <name>S-adenosyl-L-methionine</name>
        <dbReference type="ChEBI" id="CHEBI:59789"/>
    </ligand>
</feature>
<evidence type="ECO:0000259" key="6">
    <source>
        <dbReference type="Pfam" id="PF05175"/>
    </source>
</evidence>
<gene>
    <name evidence="5" type="primary">prmC</name>
    <name evidence="8" type="ORF">Mucpa_0541</name>
</gene>
<dbReference type="Gene3D" id="3.40.50.150">
    <property type="entry name" value="Vaccinia Virus protein VP39"/>
    <property type="match status" value="1"/>
</dbReference>
<dbReference type="GO" id="GO:0032259">
    <property type="term" value="P:methylation"/>
    <property type="evidence" value="ECO:0007669"/>
    <property type="project" value="UniProtKB-KW"/>
</dbReference>
<evidence type="ECO:0000256" key="3">
    <source>
        <dbReference type="ARBA" id="ARBA00022691"/>
    </source>
</evidence>
<feature type="domain" description="Release factor glutamine methyltransferase N-terminal" evidence="7">
    <location>
        <begin position="26"/>
        <end position="82"/>
    </location>
</feature>
<feature type="binding site" evidence="5">
    <location>
        <begin position="195"/>
        <end position="198"/>
    </location>
    <ligand>
        <name>substrate</name>
    </ligand>
</feature>
<dbReference type="Pfam" id="PF17827">
    <property type="entry name" value="PrmC_N"/>
    <property type="match status" value="1"/>
</dbReference>
<evidence type="ECO:0000256" key="1">
    <source>
        <dbReference type="ARBA" id="ARBA00022603"/>
    </source>
</evidence>
<dbReference type="AlphaFoldDB" id="H1Y1S4"/>